<evidence type="ECO:0000313" key="1">
    <source>
        <dbReference type="EMBL" id="KAE8423033.1"/>
    </source>
</evidence>
<dbReference type="EMBL" id="ML735691">
    <property type="protein sequence ID" value="KAE8423033.1"/>
    <property type="molecule type" value="Genomic_DNA"/>
</dbReference>
<dbReference type="Proteomes" id="UP000325395">
    <property type="component" value="Unassembled WGS sequence"/>
</dbReference>
<proteinExistence type="predicted"/>
<gene>
    <name evidence="1" type="ORF">BDV36DRAFT_290843</name>
</gene>
<protein>
    <submittedName>
        <fullName evidence="1">Uncharacterized protein</fullName>
    </submittedName>
</protein>
<keyword evidence="2" id="KW-1185">Reference proteome</keyword>
<accession>A0ABQ6X2E8</accession>
<reference evidence="1 2" key="1">
    <citation type="submission" date="2019-04" db="EMBL/GenBank/DDBJ databases">
        <authorList>
            <consortium name="DOE Joint Genome Institute"/>
            <person name="Mondo S."/>
            <person name="Kjaerbolling I."/>
            <person name="Vesth T."/>
            <person name="Frisvad J.C."/>
            <person name="Nybo J.L."/>
            <person name="Theobald S."/>
            <person name="Kildgaard S."/>
            <person name="Isbrandt T."/>
            <person name="Kuo A."/>
            <person name="Sato A."/>
            <person name="Lyhne E.K."/>
            <person name="Kogle M.E."/>
            <person name="Wiebenga A."/>
            <person name="Kun R.S."/>
            <person name="Lubbers R.J."/>
            <person name="Makela M.R."/>
            <person name="Barry K."/>
            <person name="Chovatia M."/>
            <person name="Clum A."/>
            <person name="Daum C."/>
            <person name="Haridas S."/>
            <person name="He G."/>
            <person name="LaButti K."/>
            <person name="Lipzen A."/>
            <person name="Riley R."/>
            <person name="Salamov A."/>
            <person name="Simmons B.A."/>
            <person name="Magnuson J.K."/>
            <person name="Henrissat B."/>
            <person name="Mortensen U.H."/>
            <person name="Larsen T.O."/>
            <person name="Devries R.P."/>
            <person name="Grigoriev I.V."/>
            <person name="Machida M."/>
            <person name="Baker S.E."/>
            <person name="Andersen M.R."/>
            <person name="Cantor M.N."/>
            <person name="Hua S.X."/>
        </authorList>
    </citation>
    <scope>NUCLEOTIDE SEQUENCE [LARGE SCALE GENOMIC DNA]</scope>
    <source>
        <strain evidence="1 2">CBS 117616</strain>
    </source>
</reference>
<name>A0ABQ6X2E8_9EURO</name>
<organism evidence="1 2">
    <name type="scientific">Aspergillus pseudocaelatus</name>
    <dbReference type="NCBI Taxonomy" id="1825620"/>
    <lineage>
        <taxon>Eukaryota</taxon>
        <taxon>Fungi</taxon>
        <taxon>Dikarya</taxon>
        <taxon>Ascomycota</taxon>
        <taxon>Pezizomycotina</taxon>
        <taxon>Eurotiomycetes</taxon>
        <taxon>Eurotiomycetidae</taxon>
        <taxon>Eurotiales</taxon>
        <taxon>Aspergillaceae</taxon>
        <taxon>Aspergillus</taxon>
        <taxon>Aspergillus subgen. Circumdati</taxon>
    </lineage>
</organism>
<evidence type="ECO:0000313" key="2">
    <source>
        <dbReference type="Proteomes" id="UP000325395"/>
    </source>
</evidence>
<sequence>MRIGAAVVHNASLLVGREKDSIEALDGTLWWVSDAAEENEVAGRLTLGGPRLTASRQNHRFACHEGDRAHEPPWQITSLSTTLIQPAQANLHAIGKSN</sequence>